<feature type="region of interest" description="Disordered" evidence="1">
    <location>
        <begin position="1"/>
        <end position="31"/>
    </location>
</feature>
<accession>A0A317CHS4</accession>
<proteinExistence type="predicted"/>
<evidence type="ECO:0000256" key="1">
    <source>
        <dbReference type="SAM" id="MobiDB-lite"/>
    </source>
</evidence>
<dbReference type="EMBL" id="QGKM01000023">
    <property type="protein sequence ID" value="PWQ97691.1"/>
    <property type="molecule type" value="Genomic_DNA"/>
</dbReference>
<gene>
    <name evidence="3" type="ORF">DKW60_09955</name>
</gene>
<evidence type="ECO:0000313" key="3">
    <source>
        <dbReference type="EMBL" id="PWQ97691.1"/>
    </source>
</evidence>
<evidence type="ECO:0000313" key="4">
    <source>
        <dbReference type="Proteomes" id="UP000245539"/>
    </source>
</evidence>
<organism evidence="3 4">
    <name type="scientific">Leucothrix pacifica</name>
    <dbReference type="NCBI Taxonomy" id="1247513"/>
    <lineage>
        <taxon>Bacteria</taxon>
        <taxon>Pseudomonadati</taxon>
        <taxon>Pseudomonadota</taxon>
        <taxon>Gammaproteobacteria</taxon>
        <taxon>Thiotrichales</taxon>
        <taxon>Thiotrichaceae</taxon>
        <taxon>Leucothrix</taxon>
    </lineage>
</organism>
<sequence length="117" mass="13112">MKPRKLGRWHKMNTKKATPKNEAAPSPKAKNNINIISCPRQKRVLIRLIKASTTVRELLGVAGNNPAETIRQLRNRGLFISLSWHKGRDQDGKPCRYGEYCLDTGSLTKAKAMLGSD</sequence>
<comment type="caution">
    <text evidence="3">The sequence shown here is derived from an EMBL/GenBank/DDBJ whole genome shotgun (WGS) entry which is preliminary data.</text>
</comment>
<dbReference type="Pfam" id="PF14090">
    <property type="entry name" value="HTH_39"/>
    <property type="match status" value="1"/>
</dbReference>
<protein>
    <recommendedName>
        <fullName evidence="2">Winged helix-turn-helix domain-containing protein</fullName>
    </recommendedName>
</protein>
<feature type="compositionally biased region" description="Basic residues" evidence="1">
    <location>
        <begin position="1"/>
        <end position="18"/>
    </location>
</feature>
<dbReference type="Proteomes" id="UP000245539">
    <property type="component" value="Unassembled WGS sequence"/>
</dbReference>
<reference evidence="3 4" key="1">
    <citation type="submission" date="2018-05" db="EMBL/GenBank/DDBJ databases">
        <title>Leucothrix arctica sp. nov., isolated from Arctic seawater.</title>
        <authorList>
            <person name="Choi A."/>
            <person name="Baek K."/>
        </authorList>
    </citation>
    <scope>NUCLEOTIDE SEQUENCE [LARGE SCALE GENOMIC DNA]</scope>
    <source>
        <strain evidence="3 4">JCM 18388</strain>
    </source>
</reference>
<feature type="domain" description="Winged helix-turn-helix" evidence="2">
    <location>
        <begin position="65"/>
        <end position="103"/>
    </location>
</feature>
<name>A0A317CHS4_9GAMM</name>
<evidence type="ECO:0000259" key="2">
    <source>
        <dbReference type="Pfam" id="PF14090"/>
    </source>
</evidence>
<keyword evidence="4" id="KW-1185">Reference proteome</keyword>
<dbReference type="InterPro" id="IPR055245">
    <property type="entry name" value="HTH_proteobacteria"/>
</dbReference>
<dbReference type="AlphaFoldDB" id="A0A317CHS4"/>